<dbReference type="STRING" id="694429.Pyrfu_1852"/>
<name>G0ECY5_PYRF1</name>
<dbReference type="FunCoup" id="G0ECY5">
    <property type="interactions" value="62"/>
</dbReference>
<dbReference type="OrthoDB" id="42605at2157"/>
<dbReference type="PANTHER" id="PTHR48073">
    <property type="entry name" value="O-SUCCINYLBENZOATE SYNTHASE-RELATED"/>
    <property type="match status" value="1"/>
</dbReference>
<evidence type="ECO:0000313" key="8">
    <source>
        <dbReference type="Proteomes" id="UP000001037"/>
    </source>
</evidence>
<keyword evidence="8" id="KW-1185">Reference proteome</keyword>
<dbReference type="SMART" id="SM00922">
    <property type="entry name" value="MR_MLE"/>
    <property type="match status" value="1"/>
</dbReference>
<evidence type="ECO:0000256" key="4">
    <source>
        <dbReference type="ARBA" id="ARBA00022842"/>
    </source>
</evidence>
<evidence type="ECO:0000259" key="6">
    <source>
        <dbReference type="SMART" id="SM00922"/>
    </source>
</evidence>
<sequence>MQALPRVSSVEVFTLEVRVRGVFRIALGAETRVETLYVKVTLDDGSVGWGEGAPAPRITGEYPRAALEAARIASQHLPGIRLPEELSDALELLSRLLPRSPAARAALESALLDAYSRSIGAPLCALLGGCRSEPLRTSFTISLDEPEVMASKAAEAVEKGFRRLKLKLGGPPSLDIARVEAVRKAVGDDAEIMVDANQAWSLAAANKVIPRLESLGVMLVEQPLPAWDLRGLAELSRRSPIPIAVDESVMDMHDLAELVGLGFRGVVNVKVSRVGGPLRAARILQASVDMGLEAMVGCMLETSLGISHAVHAVSTVKPSFVDLDAPLLLERDPAACKVYDGVMVAPPRGPGVGCEPRLSV</sequence>
<evidence type="ECO:0000313" key="7">
    <source>
        <dbReference type="EMBL" id="AEM39705.1"/>
    </source>
</evidence>
<keyword evidence="3" id="KW-0479">Metal-binding</keyword>
<dbReference type="InterPro" id="IPR029017">
    <property type="entry name" value="Enolase-like_N"/>
</dbReference>
<dbReference type="InParanoid" id="G0ECY5"/>
<dbReference type="Pfam" id="PF02746">
    <property type="entry name" value="MR_MLE_N"/>
    <property type="match status" value="1"/>
</dbReference>
<dbReference type="Gene3D" id="3.30.390.10">
    <property type="entry name" value="Enolase-like, N-terminal domain"/>
    <property type="match status" value="1"/>
</dbReference>
<comment type="cofactor">
    <cofactor evidence="1">
        <name>Mg(2+)</name>
        <dbReference type="ChEBI" id="CHEBI:18420"/>
    </cofactor>
</comment>
<dbReference type="SUPFAM" id="SSF51604">
    <property type="entry name" value="Enolase C-terminal domain-like"/>
    <property type="match status" value="1"/>
</dbReference>
<feature type="domain" description="Mandelate racemase/muconate lactonizing enzyme C-terminal" evidence="6">
    <location>
        <begin position="146"/>
        <end position="242"/>
    </location>
</feature>
<dbReference type="SFLD" id="SFLDS00001">
    <property type="entry name" value="Enolase"/>
    <property type="match status" value="1"/>
</dbReference>
<keyword evidence="4" id="KW-0460">Magnesium</keyword>
<proteinExistence type="inferred from homology"/>
<dbReference type="SFLD" id="SFLDG00180">
    <property type="entry name" value="muconate_cycloisomerase"/>
    <property type="match status" value="1"/>
</dbReference>
<dbReference type="InterPro" id="IPR013342">
    <property type="entry name" value="Mandelate_racemase_C"/>
</dbReference>
<dbReference type="Proteomes" id="UP000001037">
    <property type="component" value="Chromosome"/>
</dbReference>
<evidence type="ECO:0000256" key="3">
    <source>
        <dbReference type="ARBA" id="ARBA00022723"/>
    </source>
</evidence>
<dbReference type="EMBL" id="CP002838">
    <property type="protein sequence ID" value="AEM39705.1"/>
    <property type="molecule type" value="Genomic_DNA"/>
</dbReference>
<dbReference type="InterPro" id="IPR034603">
    <property type="entry name" value="Dipeptide_epimerase"/>
</dbReference>
<dbReference type="GO" id="GO:0016855">
    <property type="term" value="F:racemase and epimerase activity, acting on amino acids and derivatives"/>
    <property type="evidence" value="ECO:0007669"/>
    <property type="project" value="InterPro"/>
</dbReference>
<accession>G0ECY5</accession>
<dbReference type="SFLD" id="SFLDF00009">
    <property type="entry name" value="o-succinylbenzoate_synthase"/>
    <property type="match status" value="1"/>
</dbReference>
<dbReference type="InterPro" id="IPR036849">
    <property type="entry name" value="Enolase-like_C_sf"/>
</dbReference>
<organism evidence="7 8">
    <name type="scientific">Pyrolobus fumarii (strain DSM 11204 / 1A)</name>
    <dbReference type="NCBI Taxonomy" id="694429"/>
    <lineage>
        <taxon>Archaea</taxon>
        <taxon>Thermoproteota</taxon>
        <taxon>Thermoprotei</taxon>
        <taxon>Desulfurococcales</taxon>
        <taxon>Pyrodictiaceae</taxon>
        <taxon>Pyrolobus</taxon>
    </lineage>
</organism>
<evidence type="ECO:0000256" key="5">
    <source>
        <dbReference type="ARBA" id="ARBA00023235"/>
    </source>
</evidence>
<dbReference type="PROSITE" id="PS00909">
    <property type="entry name" value="MR_MLE_2"/>
    <property type="match status" value="1"/>
</dbReference>
<dbReference type="HOGENOM" id="CLU_030273_4_1_2"/>
<comment type="similarity">
    <text evidence="2">Belongs to the mandelate racemase/muconate lactonizing enzyme family.</text>
</comment>
<evidence type="ECO:0000256" key="1">
    <source>
        <dbReference type="ARBA" id="ARBA00001946"/>
    </source>
</evidence>
<keyword evidence="5" id="KW-0413">Isomerase</keyword>
<dbReference type="KEGG" id="pfm:Pyrfu_1852"/>
<dbReference type="GO" id="GO:0009063">
    <property type="term" value="P:amino acid catabolic process"/>
    <property type="evidence" value="ECO:0007669"/>
    <property type="project" value="InterPro"/>
</dbReference>
<dbReference type="InterPro" id="IPR013341">
    <property type="entry name" value="Mandelate_racemase_N_dom"/>
</dbReference>
<dbReference type="PANTHER" id="PTHR48073:SF2">
    <property type="entry name" value="O-SUCCINYLBENZOATE SYNTHASE"/>
    <property type="match status" value="1"/>
</dbReference>
<dbReference type="Gene3D" id="3.20.20.120">
    <property type="entry name" value="Enolase-like C-terminal domain"/>
    <property type="match status" value="1"/>
</dbReference>
<dbReference type="AlphaFoldDB" id="G0ECY5"/>
<dbReference type="RefSeq" id="WP_014027382.1">
    <property type="nucleotide sequence ID" value="NC_015931.1"/>
</dbReference>
<evidence type="ECO:0000256" key="2">
    <source>
        <dbReference type="ARBA" id="ARBA00008031"/>
    </source>
</evidence>
<protein>
    <submittedName>
        <fullName evidence="7">Mandelate racemase/muconate lactonizing protein</fullName>
    </submittedName>
</protein>
<gene>
    <name evidence="7" type="ordered locus">Pyrfu_1852</name>
</gene>
<dbReference type="InterPro" id="IPR029065">
    <property type="entry name" value="Enolase_C-like"/>
</dbReference>
<dbReference type="InterPro" id="IPR018110">
    <property type="entry name" value="Mandel_Rmase/mucon_lact_enz_CS"/>
</dbReference>
<dbReference type="SUPFAM" id="SSF54826">
    <property type="entry name" value="Enolase N-terminal domain-like"/>
    <property type="match status" value="1"/>
</dbReference>
<dbReference type="GeneID" id="11138188"/>
<reference evidence="7 8" key="1">
    <citation type="journal article" date="2011" name="Stand. Genomic Sci.">
        <title>Complete genome sequence of the hyperthermophilic chemolithoautotroph Pyrolobus fumarii type strain (1A).</title>
        <authorList>
            <person name="Anderson I."/>
            <person name="Goker M."/>
            <person name="Nolan M."/>
            <person name="Lucas S."/>
            <person name="Hammon N."/>
            <person name="Deshpande S."/>
            <person name="Cheng J.F."/>
            <person name="Tapia R."/>
            <person name="Han C."/>
            <person name="Goodwin L."/>
            <person name="Pitluck S."/>
            <person name="Huntemann M."/>
            <person name="Liolios K."/>
            <person name="Ivanova N."/>
            <person name="Pagani I."/>
            <person name="Mavromatis K."/>
            <person name="Ovchinikova G."/>
            <person name="Pati A."/>
            <person name="Chen A."/>
            <person name="Palaniappan K."/>
            <person name="Land M."/>
            <person name="Hauser L."/>
            <person name="Brambilla E.M."/>
            <person name="Huber H."/>
            <person name="Yasawong M."/>
            <person name="Rohde M."/>
            <person name="Spring S."/>
            <person name="Abt B."/>
            <person name="Sikorski J."/>
            <person name="Wirth R."/>
            <person name="Detter J.C."/>
            <person name="Woyke T."/>
            <person name="Bristow J."/>
            <person name="Eisen J.A."/>
            <person name="Markowitz V."/>
            <person name="Hugenholtz P."/>
            <person name="Kyrpides N.C."/>
            <person name="Klenk H.P."/>
            <person name="Lapidus A."/>
        </authorList>
    </citation>
    <scope>NUCLEOTIDE SEQUENCE [LARGE SCALE GENOMIC DNA]</scope>
    <source>
        <strain evidence="8">DSM 11204 / 1A</strain>
    </source>
</reference>
<dbReference type="eggNOG" id="arCOG01168">
    <property type="taxonomic scope" value="Archaea"/>
</dbReference>
<dbReference type="GO" id="GO:0046872">
    <property type="term" value="F:metal ion binding"/>
    <property type="evidence" value="ECO:0007669"/>
    <property type="project" value="UniProtKB-KW"/>
</dbReference>
<dbReference type="Pfam" id="PF13378">
    <property type="entry name" value="MR_MLE_C"/>
    <property type="match status" value="1"/>
</dbReference>
<dbReference type="CDD" id="cd03319">
    <property type="entry name" value="L-Ala-DL-Glu_epimerase"/>
    <property type="match status" value="1"/>
</dbReference>